<dbReference type="EMBL" id="RHHQ01000027">
    <property type="protein sequence ID" value="RNB79717.1"/>
    <property type="molecule type" value="Genomic_DNA"/>
</dbReference>
<evidence type="ECO:0000313" key="2">
    <source>
        <dbReference type="Proteomes" id="UP000271031"/>
    </source>
</evidence>
<sequence length="81" mass="9761">MKLLQVVSSKVERFTRKGYVHLIYVKADQHAWNAFFIFLPFLAPKRTGFFEKAVLFMLETRFLIQLDSKRKQIFRLNNKHN</sequence>
<comment type="caution">
    <text evidence="1">The sequence shown here is derived from an EMBL/GenBank/DDBJ whole genome shotgun (WGS) entry which is preliminary data.</text>
</comment>
<evidence type="ECO:0000313" key="1">
    <source>
        <dbReference type="EMBL" id="RNB79717.1"/>
    </source>
</evidence>
<name>A0A3M8CWU8_9BACL</name>
<gene>
    <name evidence="1" type="ORF">EDM56_28285</name>
</gene>
<dbReference type="Proteomes" id="UP000271031">
    <property type="component" value="Unassembled WGS sequence"/>
</dbReference>
<reference evidence="1 2" key="1">
    <citation type="submission" date="2018-10" db="EMBL/GenBank/DDBJ databases">
        <title>Phylogenomics of Brevibacillus.</title>
        <authorList>
            <person name="Dunlap C."/>
        </authorList>
    </citation>
    <scope>NUCLEOTIDE SEQUENCE [LARGE SCALE GENOMIC DNA]</scope>
    <source>
        <strain evidence="1 2">JCM 15716</strain>
    </source>
</reference>
<keyword evidence="2" id="KW-1185">Reference proteome</keyword>
<dbReference type="AlphaFoldDB" id="A0A3M8CWU8"/>
<protein>
    <submittedName>
        <fullName evidence="1">Uncharacterized protein</fullName>
    </submittedName>
</protein>
<organism evidence="1 2">
    <name type="scientific">Brevibacillus fluminis</name>
    <dbReference type="NCBI Taxonomy" id="511487"/>
    <lineage>
        <taxon>Bacteria</taxon>
        <taxon>Bacillati</taxon>
        <taxon>Bacillota</taxon>
        <taxon>Bacilli</taxon>
        <taxon>Bacillales</taxon>
        <taxon>Paenibacillaceae</taxon>
        <taxon>Brevibacillus</taxon>
    </lineage>
</organism>
<accession>A0A3M8CWU8</accession>
<proteinExistence type="predicted"/>